<evidence type="ECO:0000313" key="2">
    <source>
        <dbReference type="Proteomes" id="UP001142393"/>
    </source>
</evidence>
<organism evidence="1 2">
    <name type="scientific">Lentinula detonsa</name>
    <dbReference type="NCBI Taxonomy" id="2804962"/>
    <lineage>
        <taxon>Eukaryota</taxon>
        <taxon>Fungi</taxon>
        <taxon>Dikarya</taxon>
        <taxon>Basidiomycota</taxon>
        <taxon>Agaricomycotina</taxon>
        <taxon>Agaricomycetes</taxon>
        <taxon>Agaricomycetidae</taxon>
        <taxon>Agaricales</taxon>
        <taxon>Marasmiineae</taxon>
        <taxon>Omphalotaceae</taxon>
        <taxon>Lentinula</taxon>
    </lineage>
</organism>
<protein>
    <submittedName>
        <fullName evidence="1">Uncharacterized protein</fullName>
    </submittedName>
</protein>
<comment type="caution">
    <text evidence="1">The sequence shown here is derived from an EMBL/GenBank/DDBJ whole genome shotgun (WGS) entry which is preliminary data.</text>
</comment>
<dbReference type="AlphaFoldDB" id="A0A9W8NQ52"/>
<keyword evidence="2" id="KW-1185">Reference proteome</keyword>
<accession>A0A9W8NQ52</accession>
<gene>
    <name evidence="1" type="ORF">DFH05DRAFT_1517290</name>
</gene>
<proteinExistence type="predicted"/>
<reference evidence="1 2" key="1">
    <citation type="journal article" date="2023" name="Proc. Natl. Acad. Sci. U.S.A.">
        <title>A global phylogenomic analysis of the shiitake genus Lentinula.</title>
        <authorList>
            <person name="Sierra-Patev S."/>
            <person name="Min B."/>
            <person name="Naranjo-Ortiz M."/>
            <person name="Looney B."/>
            <person name="Konkel Z."/>
            <person name="Slot J.C."/>
            <person name="Sakamoto Y."/>
            <person name="Steenwyk J.L."/>
            <person name="Rokas A."/>
            <person name="Carro J."/>
            <person name="Camarero S."/>
            <person name="Ferreira P."/>
            <person name="Molpeceres G."/>
            <person name="Ruiz-Duenas F.J."/>
            <person name="Serrano A."/>
            <person name="Henrissat B."/>
            <person name="Drula E."/>
            <person name="Hughes K.W."/>
            <person name="Mata J.L."/>
            <person name="Ishikawa N.K."/>
            <person name="Vargas-Isla R."/>
            <person name="Ushijima S."/>
            <person name="Smith C.A."/>
            <person name="Donoghue J."/>
            <person name="Ahrendt S."/>
            <person name="Andreopoulos W."/>
            <person name="He G."/>
            <person name="LaButti K."/>
            <person name="Lipzen A."/>
            <person name="Ng V."/>
            <person name="Riley R."/>
            <person name="Sandor L."/>
            <person name="Barry K."/>
            <person name="Martinez A.T."/>
            <person name="Xiao Y."/>
            <person name="Gibbons J.G."/>
            <person name="Terashima K."/>
            <person name="Grigoriev I.V."/>
            <person name="Hibbett D."/>
        </authorList>
    </citation>
    <scope>NUCLEOTIDE SEQUENCE [LARGE SCALE GENOMIC DNA]</scope>
    <source>
        <strain evidence="1 2">TFB7810</strain>
    </source>
</reference>
<dbReference type="Proteomes" id="UP001142393">
    <property type="component" value="Unassembled WGS sequence"/>
</dbReference>
<evidence type="ECO:0000313" key="1">
    <source>
        <dbReference type="EMBL" id="KAJ3738559.1"/>
    </source>
</evidence>
<dbReference type="EMBL" id="JANVFU010000027">
    <property type="protein sequence ID" value="KAJ3738559.1"/>
    <property type="molecule type" value="Genomic_DNA"/>
</dbReference>
<dbReference type="InterPro" id="IPR012340">
    <property type="entry name" value="NA-bd_OB-fold"/>
</dbReference>
<sequence>MRGVQSFAMVLCVRDRVYYEGAEFKNATPLTQLNPKKKLFETIQPGFLTFETREAAWVNAVTGSKHRIRTKNGVCVASTLVGCITFIDTGTD</sequence>
<dbReference type="Gene3D" id="2.40.50.140">
    <property type="entry name" value="Nucleic acid-binding proteins"/>
    <property type="match status" value="1"/>
</dbReference>
<name>A0A9W8NQ52_9AGAR</name>